<organism evidence="2 3">
    <name type="scientific">Fistulina hepatica ATCC 64428</name>
    <dbReference type="NCBI Taxonomy" id="1128425"/>
    <lineage>
        <taxon>Eukaryota</taxon>
        <taxon>Fungi</taxon>
        <taxon>Dikarya</taxon>
        <taxon>Basidiomycota</taxon>
        <taxon>Agaricomycotina</taxon>
        <taxon>Agaricomycetes</taxon>
        <taxon>Agaricomycetidae</taxon>
        <taxon>Agaricales</taxon>
        <taxon>Fistulinaceae</taxon>
        <taxon>Fistulina</taxon>
    </lineage>
</organism>
<name>A0A0D7AR66_9AGAR</name>
<dbReference type="Proteomes" id="UP000054144">
    <property type="component" value="Unassembled WGS sequence"/>
</dbReference>
<reference evidence="2 3" key="1">
    <citation type="journal article" date="2015" name="Fungal Genet. Biol.">
        <title>Evolution of novel wood decay mechanisms in Agaricales revealed by the genome sequences of Fistulina hepatica and Cylindrobasidium torrendii.</title>
        <authorList>
            <person name="Floudas D."/>
            <person name="Held B.W."/>
            <person name="Riley R."/>
            <person name="Nagy L.G."/>
            <person name="Koehler G."/>
            <person name="Ransdell A.S."/>
            <person name="Younus H."/>
            <person name="Chow J."/>
            <person name="Chiniquy J."/>
            <person name="Lipzen A."/>
            <person name="Tritt A."/>
            <person name="Sun H."/>
            <person name="Haridas S."/>
            <person name="LaButti K."/>
            <person name="Ohm R.A."/>
            <person name="Kues U."/>
            <person name="Blanchette R.A."/>
            <person name="Grigoriev I.V."/>
            <person name="Minto R.E."/>
            <person name="Hibbett D.S."/>
        </authorList>
    </citation>
    <scope>NUCLEOTIDE SEQUENCE [LARGE SCALE GENOMIC DNA]</scope>
    <source>
        <strain evidence="2 3">ATCC 64428</strain>
    </source>
</reference>
<evidence type="ECO:0000256" key="1">
    <source>
        <dbReference type="SAM" id="MobiDB-lite"/>
    </source>
</evidence>
<feature type="region of interest" description="Disordered" evidence="1">
    <location>
        <begin position="251"/>
        <end position="274"/>
    </location>
</feature>
<feature type="compositionally biased region" description="Pro residues" evidence="1">
    <location>
        <begin position="82"/>
        <end position="91"/>
    </location>
</feature>
<accession>A0A0D7AR66</accession>
<keyword evidence="3" id="KW-1185">Reference proteome</keyword>
<feature type="region of interest" description="Disordered" evidence="1">
    <location>
        <begin position="74"/>
        <end position="97"/>
    </location>
</feature>
<dbReference type="EMBL" id="KN881585">
    <property type="protein sequence ID" value="KIY53821.1"/>
    <property type="molecule type" value="Genomic_DNA"/>
</dbReference>
<gene>
    <name evidence="2" type="ORF">FISHEDRAFT_68515</name>
</gene>
<protein>
    <submittedName>
        <fullName evidence="2">Uncharacterized protein</fullName>
    </submittedName>
</protein>
<sequence>MRSLRPYTAPPLRCAAVECPRGPHDTVLEALPSSTAALCSGGDLFALEGRVAWPSRPYSTPPPRSAAVGLVPSLGDRATRSPSPPCTPPPQNAAVEVPLPSRACSGGGLSALKDHEMRSSTSCTTPPLQNAAVEVSLPSRAALRGPRGSTPLHRRVLRRWGSVCLSTAAFCGGGLLSPREDRLVRSSASSSPPPLHNAAVEAFLPSRAALRGPRGSVPLHCHTSRQWRLFSPRGPRHAVLEVLAHSTAALRSGGDPSTLEDRGTQSSMVSTTPPLPKQRWSILCPRGPRSAVLEGLLLSTAASCSGGDPSLLEDHVVRSSGVRFTPPLRSAAVEVLHPSRVA</sequence>
<evidence type="ECO:0000313" key="3">
    <source>
        <dbReference type="Proteomes" id="UP000054144"/>
    </source>
</evidence>
<proteinExistence type="predicted"/>
<dbReference type="AlphaFoldDB" id="A0A0D7AR66"/>
<evidence type="ECO:0000313" key="2">
    <source>
        <dbReference type="EMBL" id="KIY53821.1"/>
    </source>
</evidence>